<dbReference type="GO" id="GO:0035091">
    <property type="term" value="F:phosphatidylinositol binding"/>
    <property type="evidence" value="ECO:0007669"/>
    <property type="project" value="InterPro"/>
</dbReference>
<keyword evidence="2" id="KW-0677">Repeat</keyword>
<sequence length="1130" mass="126952">MASQNRKITEIQVEDIQKRRHPSKHYVYVIKVIWSDGSRHVIYRRYSRFFDFQLSLLEKFPIEAGTIDPQRRIIPFLPGKIFFGRSHIREVALKRQVQISEYCSALIRLPPHIAEDEELIDFFDLETDDLNPNELEQHDQNMKGVKAFMCKISGKHPQEDFLHQNDIKQKQKAETISGPTLAEQYIVIADYKKADKWDLNLKAGMVLEVIEKSDSGWWFVNVDDKQGWVPSSYVERKDGLRENTAIRTNLGEDERYISTENYTPQNCDEITLEKGAVVEVLEKNLDGWWFVRSNGNEGIAPSTYLMKTEKAHIERVARASGVQIIGSMSDVSDLLQHSTNSEPVADKRGSVQHILKKQRSLERGGSLRPPPRLNSVNKASDEVMRSLKKTEDHYVTISEFEDNVGDGISFFSGEIVQVLEKSDSGWWFVKIDGQEGWAPASYIGKTHMNGIEEEENVYHDIGEVNEDADNSYNEDDTDDDSDDYEIPDPVKDDIKHEESVNNKLNDINTALQMRIKPSDLSNTRQGISDKGAVKRPNSKPPPPPMGLKPIDIDMDNELSSRNNFKSLTSNGPPVTPPKKGKDKPNLPPKKDTSGSANFQSVLKAKNSSDKPPPPPPKNSKPASLGTGFKNNSSEVSEQKKTPLAELKGKLSKQSDEKKGDNLLTPGQQRYKYTDIVPKDQRQSASKQESLVGVLKSKFGKRQDSSDDSISPITSPKSDTGTKGFVLPTKTFHKQATPPKNVSPMSPKRLNHTHGKDLTRQHEEETSVNKSMGELKARFEKQHPEVSKKPPLKPKTVMNVYKSNSSISSESSSSTVDDKPSVKTSALKAMFEHSNSEPITKQKVVAKTSSGSSKASGIAAMLSSKFESDKPLLKPPVHSKFESNKPLLKPPVQRSNNSSSNQLPLWSKSKVGQSKPPPAIPHKPLKPKTSNPPPLPAKSSSSNTEKVRPKLAIPQKPSNVDKNHNEMGDKQRGITELSKILANKNQSTTSQEESEPPTPPQKDYEILSKCTSPQYKTLCDYIGENEIEVGFTSGENVEVLEQTDEWWFIKVHGEEGWAPASYIEHCEVTTFDDVFHQQYRAVVEFFTEAEGEIDLNYGDILEVLEETDTGWWLVRNGKMEGWAPEEYMEKV</sequence>
<dbReference type="SMART" id="SM00312">
    <property type="entry name" value="PX"/>
    <property type="match status" value="1"/>
</dbReference>
<evidence type="ECO:0000256" key="4">
    <source>
        <dbReference type="SAM" id="MobiDB-lite"/>
    </source>
</evidence>
<feature type="compositionally biased region" description="Low complexity" evidence="4">
    <location>
        <begin position="845"/>
        <end position="859"/>
    </location>
</feature>
<feature type="compositionally biased region" description="Polar residues" evidence="4">
    <location>
        <begin position="557"/>
        <end position="572"/>
    </location>
</feature>
<dbReference type="Proteomes" id="UP000507470">
    <property type="component" value="Unassembled WGS sequence"/>
</dbReference>
<dbReference type="AlphaFoldDB" id="A0A6J8B481"/>
<dbReference type="PANTHER" id="PTHR15706">
    <property type="entry name" value="SH3 MULTIPLE DOMAIN"/>
    <property type="match status" value="1"/>
</dbReference>
<name>A0A6J8B481_MYTCO</name>
<feature type="compositionally biased region" description="Polar residues" evidence="4">
    <location>
        <begin position="892"/>
        <end position="903"/>
    </location>
</feature>
<evidence type="ECO:0000313" key="8">
    <source>
        <dbReference type="Proteomes" id="UP000507470"/>
    </source>
</evidence>
<evidence type="ECO:0000259" key="6">
    <source>
        <dbReference type="PROSITE" id="PS50195"/>
    </source>
</evidence>
<evidence type="ECO:0000256" key="1">
    <source>
        <dbReference type="ARBA" id="ARBA00022443"/>
    </source>
</evidence>
<dbReference type="GO" id="GO:0005737">
    <property type="term" value="C:cytoplasm"/>
    <property type="evidence" value="ECO:0007669"/>
    <property type="project" value="TreeGrafter"/>
</dbReference>
<dbReference type="Pfam" id="PF07653">
    <property type="entry name" value="SH3_2"/>
    <property type="match status" value="2"/>
</dbReference>
<dbReference type="SUPFAM" id="SSF64268">
    <property type="entry name" value="PX domain"/>
    <property type="match status" value="1"/>
</dbReference>
<dbReference type="CDD" id="cd11856">
    <property type="entry name" value="SH3_p47phox_like"/>
    <property type="match status" value="2"/>
</dbReference>
<feature type="compositionally biased region" description="Acidic residues" evidence="4">
    <location>
        <begin position="466"/>
        <end position="486"/>
    </location>
</feature>
<feature type="domain" description="SH3" evidence="5">
    <location>
        <begin position="1073"/>
        <end position="1130"/>
    </location>
</feature>
<feature type="region of interest" description="Disordered" evidence="4">
    <location>
        <begin position="513"/>
        <end position="967"/>
    </location>
</feature>
<dbReference type="PANTHER" id="PTHR15706:SF2">
    <property type="entry name" value="SH3 AND PX DOMAIN-CONTAINING PROTEIN 2A"/>
    <property type="match status" value="1"/>
</dbReference>
<dbReference type="InterPro" id="IPR001452">
    <property type="entry name" value="SH3_domain"/>
</dbReference>
<dbReference type="SUPFAM" id="SSF50044">
    <property type="entry name" value="SH3-domain"/>
    <property type="match status" value="5"/>
</dbReference>
<gene>
    <name evidence="7" type="ORF">MCOR_13271</name>
</gene>
<feature type="compositionally biased region" description="Basic and acidic residues" evidence="4">
    <location>
        <begin position="958"/>
        <end position="967"/>
    </location>
</feature>
<feature type="compositionally biased region" description="Low complexity" evidence="4">
    <location>
        <begin position="707"/>
        <end position="718"/>
    </location>
</feature>
<organism evidence="7 8">
    <name type="scientific">Mytilus coruscus</name>
    <name type="common">Sea mussel</name>
    <dbReference type="NCBI Taxonomy" id="42192"/>
    <lineage>
        <taxon>Eukaryota</taxon>
        <taxon>Metazoa</taxon>
        <taxon>Spiralia</taxon>
        <taxon>Lophotrochozoa</taxon>
        <taxon>Mollusca</taxon>
        <taxon>Bivalvia</taxon>
        <taxon>Autobranchia</taxon>
        <taxon>Pteriomorphia</taxon>
        <taxon>Mytilida</taxon>
        <taxon>Mytiloidea</taxon>
        <taxon>Mytilidae</taxon>
        <taxon>Mytilinae</taxon>
        <taxon>Mytilus</taxon>
    </lineage>
</organism>
<feature type="region of interest" description="Disordered" evidence="4">
    <location>
        <begin position="466"/>
        <end position="501"/>
    </location>
</feature>
<dbReference type="InterPro" id="IPR051228">
    <property type="entry name" value="NADPH_Oxidase/PX-Domain"/>
</dbReference>
<feature type="compositionally biased region" description="Basic and acidic residues" evidence="4">
    <location>
        <begin position="636"/>
        <end position="660"/>
    </location>
</feature>
<dbReference type="Pfam" id="PF00787">
    <property type="entry name" value="PX"/>
    <property type="match status" value="1"/>
</dbReference>
<dbReference type="InterPro" id="IPR001683">
    <property type="entry name" value="PX_dom"/>
</dbReference>
<feature type="compositionally biased region" description="Low complexity" evidence="4">
    <location>
        <begin position="802"/>
        <end position="813"/>
    </location>
</feature>
<feature type="domain" description="SH3" evidence="5">
    <location>
        <begin position="389"/>
        <end position="448"/>
    </location>
</feature>
<feature type="compositionally biased region" description="Basic and acidic residues" evidence="4">
    <location>
        <begin position="488"/>
        <end position="500"/>
    </location>
</feature>
<evidence type="ECO:0000259" key="5">
    <source>
        <dbReference type="PROSITE" id="PS50002"/>
    </source>
</evidence>
<feature type="domain" description="PX" evidence="6">
    <location>
        <begin position="6"/>
        <end position="130"/>
    </location>
</feature>
<proteinExistence type="predicted"/>
<dbReference type="InterPro" id="IPR036028">
    <property type="entry name" value="SH3-like_dom_sf"/>
</dbReference>
<feature type="region of interest" description="Disordered" evidence="4">
    <location>
        <begin position="983"/>
        <end position="1002"/>
    </location>
</feature>
<evidence type="ECO:0000256" key="2">
    <source>
        <dbReference type="ARBA" id="ARBA00022737"/>
    </source>
</evidence>
<keyword evidence="8" id="KW-1185">Reference proteome</keyword>
<feature type="compositionally biased region" description="Basic and acidic residues" evidence="4">
    <location>
        <begin position="582"/>
        <end position="592"/>
    </location>
</feature>
<feature type="domain" description="SH3" evidence="5">
    <location>
        <begin position="180"/>
        <end position="239"/>
    </location>
</feature>
<dbReference type="EMBL" id="CACVKT020002230">
    <property type="protein sequence ID" value="CAC5376724.1"/>
    <property type="molecule type" value="Genomic_DNA"/>
</dbReference>
<feature type="compositionally biased region" description="Basic and acidic residues" evidence="4">
    <location>
        <begin position="753"/>
        <end position="787"/>
    </location>
</feature>
<keyword evidence="1 3" id="KW-0728">SH3 domain</keyword>
<feature type="region of interest" description="Disordered" evidence="4">
    <location>
        <begin position="359"/>
        <end position="379"/>
    </location>
</feature>
<feature type="domain" description="SH3" evidence="5">
    <location>
        <begin position="251"/>
        <end position="310"/>
    </location>
</feature>
<dbReference type="Gene3D" id="3.30.1520.10">
    <property type="entry name" value="Phox-like domain"/>
    <property type="match status" value="1"/>
</dbReference>
<dbReference type="Pfam" id="PF00018">
    <property type="entry name" value="SH3_1"/>
    <property type="match status" value="3"/>
</dbReference>
<evidence type="ECO:0000313" key="7">
    <source>
        <dbReference type="EMBL" id="CAC5376724.1"/>
    </source>
</evidence>
<dbReference type="PROSITE" id="PS50002">
    <property type="entry name" value="SH3"/>
    <property type="match status" value="5"/>
</dbReference>
<reference evidence="7 8" key="1">
    <citation type="submission" date="2020-06" db="EMBL/GenBank/DDBJ databases">
        <authorList>
            <person name="Li R."/>
            <person name="Bekaert M."/>
        </authorList>
    </citation>
    <scope>NUCLEOTIDE SEQUENCE [LARGE SCALE GENOMIC DNA]</scope>
    <source>
        <strain evidence="8">wild</strain>
    </source>
</reference>
<dbReference type="OrthoDB" id="10255964at2759"/>
<evidence type="ECO:0000256" key="3">
    <source>
        <dbReference type="PROSITE-ProRule" id="PRU00192"/>
    </source>
</evidence>
<protein>
    <submittedName>
        <fullName evidence="7">SH3PXD2</fullName>
    </submittedName>
</protein>
<dbReference type="Gene3D" id="2.30.30.40">
    <property type="entry name" value="SH3 Domains"/>
    <property type="match status" value="5"/>
</dbReference>
<feature type="domain" description="SH3" evidence="5">
    <location>
        <begin position="1009"/>
        <end position="1067"/>
    </location>
</feature>
<accession>A0A6J8B481</accession>
<dbReference type="PROSITE" id="PS50195">
    <property type="entry name" value="PX"/>
    <property type="match status" value="1"/>
</dbReference>
<dbReference type="InterPro" id="IPR036871">
    <property type="entry name" value="PX_dom_sf"/>
</dbReference>
<dbReference type="SMART" id="SM00326">
    <property type="entry name" value="SH3"/>
    <property type="match status" value="5"/>
</dbReference>